<keyword evidence="2 4" id="KW-0521">NADP</keyword>
<dbReference type="NCBIfam" id="TIGR00112">
    <property type="entry name" value="proC"/>
    <property type="match status" value="1"/>
</dbReference>
<dbReference type="InterPro" id="IPR008927">
    <property type="entry name" value="6-PGluconate_DH-like_C_sf"/>
</dbReference>
<feature type="domain" description="Pyrroline-5-carboxylate reductase dimerisation" evidence="6">
    <location>
        <begin position="164"/>
        <end position="268"/>
    </location>
</feature>
<evidence type="ECO:0000256" key="4">
    <source>
        <dbReference type="RuleBase" id="RU003903"/>
    </source>
</evidence>
<dbReference type="InterPro" id="IPR028939">
    <property type="entry name" value="P5C_Rdtase_cat_N"/>
</dbReference>
<evidence type="ECO:0000259" key="6">
    <source>
        <dbReference type="Pfam" id="PF14748"/>
    </source>
</evidence>
<dbReference type="HAMAP" id="MF_01925">
    <property type="entry name" value="P5C_reductase"/>
    <property type="match status" value="1"/>
</dbReference>
<dbReference type="EMBL" id="JBHSDV010000002">
    <property type="protein sequence ID" value="MFC4387763.1"/>
    <property type="molecule type" value="Genomic_DNA"/>
</dbReference>
<comment type="similarity">
    <text evidence="1 2 4">Belongs to the pyrroline-5-carboxylate reductase family.</text>
</comment>
<evidence type="ECO:0000256" key="2">
    <source>
        <dbReference type="HAMAP-Rule" id="MF_01925"/>
    </source>
</evidence>
<comment type="catalytic activity">
    <reaction evidence="2 4">
        <text>L-proline + NADP(+) = (S)-1-pyrroline-5-carboxylate + NADPH + 2 H(+)</text>
        <dbReference type="Rhea" id="RHEA:14109"/>
        <dbReference type="ChEBI" id="CHEBI:15378"/>
        <dbReference type="ChEBI" id="CHEBI:17388"/>
        <dbReference type="ChEBI" id="CHEBI:57783"/>
        <dbReference type="ChEBI" id="CHEBI:58349"/>
        <dbReference type="ChEBI" id="CHEBI:60039"/>
        <dbReference type="EC" id="1.5.1.2"/>
    </reaction>
</comment>
<dbReference type="PANTHER" id="PTHR11645:SF49">
    <property type="entry name" value="PYRROLINE-5-CARBOXYLATE REDUCTASE 1"/>
    <property type="match status" value="1"/>
</dbReference>
<keyword evidence="8" id="KW-1185">Reference proteome</keyword>
<evidence type="ECO:0000259" key="5">
    <source>
        <dbReference type="Pfam" id="PF03807"/>
    </source>
</evidence>
<dbReference type="RefSeq" id="WP_390198233.1">
    <property type="nucleotide sequence ID" value="NZ_JBHSDV010000002.1"/>
</dbReference>
<dbReference type="SUPFAM" id="SSF48179">
    <property type="entry name" value="6-phosphogluconate dehydrogenase C-terminal domain-like"/>
    <property type="match status" value="1"/>
</dbReference>
<keyword evidence="2 4" id="KW-0641">Proline biosynthesis</keyword>
<dbReference type="Gene3D" id="1.10.3730.10">
    <property type="entry name" value="ProC C-terminal domain-like"/>
    <property type="match status" value="1"/>
</dbReference>
<comment type="subcellular location">
    <subcellularLocation>
        <location evidence="2">Cytoplasm</location>
    </subcellularLocation>
</comment>
<gene>
    <name evidence="2 7" type="primary">proC</name>
    <name evidence="7" type="ORF">ACFOZ1_08040</name>
</gene>
<feature type="domain" description="Pyrroline-5-carboxylate reductase catalytic N-terminal" evidence="5">
    <location>
        <begin position="5"/>
        <end position="101"/>
    </location>
</feature>
<evidence type="ECO:0000256" key="1">
    <source>
        <dbReference type="ARBA" id="ARBA00005525"/>
    </source>
</evidence>
<dbReference type="PANTHER" id="PTHR11645">
    <property type="entry name" value="PYRROLINE-5-CARBOXYLATE REDUCTASE"/>
    <property type="match status" value="1"/>
</dbReference>
<evidence type="ECO:0000313" key="7">
    <source>
        <dbReference type="EMBL" id="MFC4387763.1"/>
    </source>
</evidence>
<proteinExistence type="inferred from homology"/>
<comment type="function">
    <text evidence="2">Catalyzes the reduction of 1-pyrroline-5-carboxylate (PCA) to L-proline.</text>
</comment>
<organism evidence="7 8">
    <name type="scientific">Gracilibacillus marinus</name>
    <dbReference type="NCBI Taxonomy" id="630535"/>
    <lineage>
        <taxon>Bacteria</taxon>
        <taxon>Bacillati</taxon>
        <taxon>Bacillota</taxon>
        <taxon>Bacilli</taxon>
        <taxon>Bacillales</taxon>
        <taxon>Bacillaceae</taxon>
        <taxon>Gracilibacillus</taxon>
    </lineage>
</organism>
<dbReference type="GO" id="GO:0004735">
    <property type="term" value="F:pyrroline-5-carboxylate reductase activity"/>
    <property type="evidence" value="ECO:0007669"/>
    <property type="project" value="UniProtKB-EC"/>
</dbReference>
<dbReference type="InterPro" id="IPR036291">
    <property type="entry name" value="NAD(P)-bd_dom_sf"/>
</dbReference>
<name>A0ABV8VY79_9BACI</name>
<dbReference type="EC" id="1.5.1.2" evidence="2 3"/>
<sequence>MLKQTITFLGAGSMAEAIISGMCVNKIVPREQIIATNHSNKERLMELEQKYQIHTTQNKHDAIRQSDLIILAMKPKDIKKATDEIKEMLHQDQIIISLLAGISTSFIENALETSNSVIRVMPNTSAMIGQSATTIAGGAHTTKEQLQLVEQLMQAVGTTTIIKEEEMDAYTALAGSGPAFYYYMVEAMEQFVVEKGLDQETSKALLVQTLKGVTEMLAQSPDSPKALREKITSKGGTTEAGLKELEAYQFQQAVISCLEKATEKSNQLRKTIER</sequence>
<evidence type="ECO:0000256" key="3">
    <source>
        <dbReference type="NCBIfam" id="TIGR00112"/>
    </source>
</evidence>
<dbReference type="Pfam" id="PF03807">
    <property type="entry name" value="F420_oxidored"/>
    <property type="match status" value="1"/>
</dbReference>
<keyword evidence="2 4" id="KW-0028">Amino-acid biosynthesis</keyword>
<evidence type="ECO:0000313" key="8">
    <source>
        <dbReference type="Proteomes" id="UP001595880"/>
    </source>
</evidence>
<dbReference type="Gene3D" id="3.40.50.720">
    <property type="entry name" value="NAD(P)-binding Rossmann-like Domain"/>
    <property type="match status" value="1"/>
</dbReference>
<dbReference type="PIRSF" id="PIRSF000193">
    <property type="entry name" value="Pyrrol-5-carb_rd"/>
    <property type="match status" value="1"/>
</dbReference>
<dbReference type="Proteomes" id="UP001595880">
    <property type="component" value="Unassembled WGS sequence"/>
</dbReference>
<comment type="pathway">
    <text evidence="2 4">Amino-acid biosynthesis; L-proline biosynthesis; L-proline from L-glutamate 5-semialdehyde: step 1/1.</text>
</comment>
<dbReference type="InterPro" id="IPR029036">
    <property type="entry name" value="P5CR_dimer"/>
</dbReference>
<dbReference type="InterPro" id="IPR000304">
    <property type="entry name" value="Pyrroline-COOH_reductase"/>
</dbReference>
<dbReference type="PROSITE" id="PS00521">
    <property type="entry name" value="P5CR"/>
    <property type="match status" value="1"/>
</dbReference>
<keyword evidence="2 4" id="KW-0560">Oxidoreductase</keyword>
<comment type="caution">
    <text evidence="7">The sequence shown here is derived from an EMBL/GenBank/DDBJ whole genome shotgun (WGS) entry which is preliminary data.</text>
</comment>
<dbReference type="Pfam" id="PF14748">
    <property type="entry name" value="P5CR_dimer"/>
    <property type="match status" value="1"/>
</dbReference>
<protein>
    <recommendedName>
        <fullName evidence="2 3">Pyrroline-5-carboxylate reductase</fullName>
        <shortName evidence="2">P5C reductase</shortName>
        <shortName evidence="2">P5CR</shortName>
        <ecNumber evidence="2 3">1.5.1.2</ecNumber>
    </recommendedName>
    <alternativeName>
        <fullName evidence="2">PCA reductase</fullName>
    </alternativeName>
</protein>
<comment type="catalytic activity">
    <reaction evidence="2">
        <text>L-proline + NAD(+) = (S)-1-pyrroline-5-carboxylate + NADH + 2 H(+)</text>
        <dbReference type="Rhea" id="RHEA:14105"/>
        <dbReference type="ChEBI" id="CHEBI:15378"/>
        <dbReference type="ChEBI" id="CHEBI:17388"/>
        <dbReference type="ChEBI" id="CHEBI:57540"/>
        <dbReference type="ChEBI" id="CHEBI:57945"/>
        <dbReference type="ChEBI" id="CHEBI:60039"/>
        <dbReference type="EC" id="1.5.1.2"/>
    </reaction>
</comment>
<dbReference type="InterPro" id="IPR053790">
    <property type="entry name" value="P5CR-like_CS"/>
</dbReference>
<dbReference type="SUPFAM" id="SSF51735">
    <property type="entry name" value="NAD(P)-binding Rossmann-fold domains"/>
    <property type="match status" value="1"/>
</dbReference>
<keyword evidence="2" id="KW-0963">Cytoplasm</keyword>
<reference evidence="8" key="1">
    <citation type="journal article" date="2019" name="Int. J. Syst. Evol. Microbiol.">
        <title>The Global Catalogue of Microorganisms (GCM) 10K type strain sequencing project: providing services to taxonomists for standard genome sequencing and annotation.</title>
        <authorList>
            <consortium name="The Broad Institute Genomics Platform"/>
            <consortium name="The Broad Institute Genome Sequencing Center for Infectious Disease"/>
            <person name="Wu L."/>
            <person name="Ma J."/>
        </authorList>
    </citation>
    <scope>NUCLEOTIDE SEQUENCE [LARGE SCALE GENOMIC DNA]</scope>
    <source>
        <strain evidence="8">KACC 14058</strain>
    </source>
</reference>
<accession>A0ABV8VY79</accession>